<feature type="compositionally biased region" description="Basic residues" evidence="8">
    <location>
        <begin position="955"/>
        <end position="968"/>
    </location>
</feature>
<feature type="region of interest" description="Disordered" evidence="8">
    <location>
        <begin position="3129"/>
        <end position="3179"/>
    </location>
</feature>
<feature type="region of interest" description="Disordered" evidence="8">
    <location>
        <begin position="1578"/>
        <end position="1635"/>
    </location>
</feature>
<feature type="compositionally biased region" description="Basic residues" evidence="8">
    <location>
        <begin position="2591"/>
        <end position="2603"/>
    </location>
</feature>
<name>A0A0D9QN50_PLAFR</name>
<feature type="compositionally biased region" description="Acidic residues" evidence="8">
    <location>
        <begin position="1889"/>
        <end position="1902"/>
    </location>
</feature>
<feature type="compositionally biased region" description="Low complexity" evidence="8">
    <location>
        <begin position="928"/>
        <end position="937"/>
    </location>
</feature>
<keyword evidence="2" id="KW-0963">Cytoplasm</keyword>
<feature type="compositionally biased region" description="Basic and acidic residues" evidence="8">
    <location>
        <begin position="3490"/>
        <end position="3508"/>
    </location>
</feature>
<feature type="compositionally biased region" description="Basic and acidic residues" evidence="8">
    <location>
        <begin position="1995"/>
        <end position="2007"/>
    </location>
</feature>
<dbReference type="InterPro" id="IPR044670">
    <property type="entry name" value="SOFL"/>
</dbReference>
<feature type="compositionally biased region" description="Basic and acidic residues" evidence="8">
    <location>
        <begin position="2571"/>
        <end position="2584"/>
    </location>
</feature>
<feature type="compositionally biased region" description="Basic residues" evidence="8">
    <location>
        <begin position="3129"/>
        <end position="3149"/>
    </location>
</feature>
<organism evidence="9 10">
    <name type="scientific">Plasmodium fragile</name>
    <dbReference type="NCBI Taxonomy" id="5857"/>
    <lineage>
        <taxon>Eukaryota</taxon>
        <taxon>Sar</taxon>
        <taxon>Alveolata</taxon>
        <taxon>Apicomplexa</taxon>
        <taxon>Aconoidasida</taxon>
        <taxon>Haemosporida</taxon>
        <taxon>Plasmodiidae</taxon>
        <taxon>Plasmodium</taxon>
        <taxon>Plasmodium (Plasmodium)</taxon>
    </lineage>
</organism>
<dbReference type="Proteomes" id="UP000054561">
    <property type="component" value="Unassembled WGS sequence"/>
</dbReference>
<feature type="region of interest" description="Disordered" evidence="8">
    <location>
        <begin position="1861"/>
        <end position="1929"/>
    </location>
</feature>
<dbReference type="Gene3D" id="2.130.10.10">
    <property type="entry name" value="YVTN repeat-like/Quinoprotein amine dehydrogenase"/>
    <property type="match status" value="1"/>
</dbReference>
<feature type="compositionally biased region" description="Polar residues" evidence="8">
    <location>
        <begin position="2297"/>
        <end position="2311"/>
    </location>
</feature>
<comment type="subcellular location">
    <subcellularLocation>
        <location evidence="1">Cytoplasm</location>
    </subcellularLocation>
</comment>
<dbReference type="VEuPathDB" id="PlasmoDB:AK88_01763"/>
<dbReference type="GO" id="GO:0009736">
    <property type="term" value="P:cytokinin-activated signaling pathway"/>
    <property type="evidence" value="ECO:0007669"/>
    <property type="project" value="UniProtKB-KW"/>
</dbReference>
<feature type="region of interest" description="Disordered" evidence="8">
    <location>
        <begin position="3461"/>
        <end position="3508"/>
    </location>
</feature>
<feature type="compositionally biased region" description="Low complexity" evidence="8">
    <location>
        <begin position="1978"/>
        <end position="1994"/>
    </location>
</feature>
<feature type="region of interest" description="Disordered" evidence="8">
    <location>
        <begin position="1540"/>
        <end position="1565"/>
    </location>
</feature>
<feature type="compositionally biased region" description="Acidic residues" evidence="8">
    <location>
        <begin position="2224"/>
        <end position="2271"/>
    </location>
</feature>
<feature type="compositionally biased region" description="Basic residues" evidence="8">
    <location>
        <begin position="896"/>
        <end position="910"/>
    </location>
</feature>
<feature type="compositionally biased region" description="Acidic residues" evidence="8">
    <location>
        <begin position="3158"/>
        <end position="3167"/>
    </location>
</feature>
<feature type="compositionally biased region" description="Basic and acidic residues" evidence="8">
    <location>
        <begin position="2335"/>
        <end position="2350"/>
    </location>
</feature>
<evidence type="ECO:0000313" key="9">
    <source>
        <dbReference type="EMBL" id="KJP88484.1"/>
    </source>
</evidence>
<keyword evidence="7" id="KW-0853">WD repeat</keyword>
<accession>A0A0D9QN50</accession>
<gene>
    <name evidence="9" type="ORF">AK88_01763</name>
</gene>
<feature type="compositionally biased region" description="Acidic residues" evidence="8">
    <location>
        <begin position="3193"/>
        <end position="3211"/>
    </location>
</feature>
<feature type="region of interest" description="Disordered" evidence="8">
    <location>
        <begin position="3427"/>
        <end position="3447"/>
    </location>
</feature>
<feature type="region of interest" description="Disordered" evidence="8">
    <location>
        <begin position="858"/>
        <end position="911"/>
    </location>
</feature>
<feature type="compositionally biased region" description="Basic residues" evidence="8">
    <location>
        <begin position="1617"/>
        <end position="1630"/>
    </location>
</feature>
<feature type="region of interest" description="Disordered" evidence="8">
    <location>
        <begin position="1978"/>
        <end position="2007"/>
    </location>
</feature>
<feature type="region of interest" description="Disordered" evidence="8">
    <location>
        <begin position="2222"/>
        <end position="2372"/>
    </location>
</feature>
<dbReference type="GO" id="GO:0005737">
    <property type="term" value="C:cytoplasm"/>
    <property type="evidence" value="ECO:0007669"/>
    <property type="project" value="UniProtKB-SubCell"/>
</dbReference>
<feature type="compositionally biased region" description="Polar residues" evidence="8">
    <location>
        <begin position="2355"/>
        <end position="2372"/>
    </location>
</feature>
<feature type="region of interest" description="Disordered" evidence="8">
    <location>
        <begin position="417"/>
        <end position="437"/>
    </location>
</feature>
<dbReference type="PANTHER" id="PTHR33347:SF1">
    <property type="entry name" value="PROTEIN SOB FIVE-LIKE 5"/>
    <property type="match status" value="1"/>
</dbReference>
<keyword evidence="3" id="KW-0203">Cytokinin biosynthesis</keyword>
<dbReference type="EMBL" id="KQ001660">
    <property type="protein sequence ID" value="KJP88484.1"/>
    <property type="molecule type" value="Genomic_DNA"/>
</dbReference>
<keyword evidence="5" id="KW-0539">Nucleus</keyword>
<protein>
    <submittedName>
        <fullName evidence="9">Uncharacterized protein</fullName>
    </submittedName>
</protein>
<keyword evidence="4" id="KW-0932">Cytokinin signaling pathway</keyword>
<feature type="region of interest" description="Disordered" evidence="8">
    <location>
        <begin position="3192"/>
        <end position="3211"/>
    </location>
</feature>
<dbReference type="PANTHER" id="PTHR33347">
    <property type="entry name" value="OSJNBA0091C07.3 PROTEIN"/>
    <property type="match status" value="1"/>
</dbReference>
<comment type="similarity">
    <text evidence="6">Belongs to the SOFL plant protein family.</text>
</comment>
<feature type="repeat" description="WD" evidence="7">
    <location>
        <begin position="2770"/>
        <end position="2802"/>
    </location>
</feature>
<dbReference type="SMART" id="SM00320">
    <property type="entry name" value="WD40"/>
    <property type="match status" value="2"/>
</dbReference>
<dbReference type="SUPFAM" id="SSF50998">
    <property type="entry name" value="Quinoprotein alcohol dehydrogenase-like"/>
    <property type="match status" value="1"/>
</dbReference>
<evidence type="ECO:0000313" key="10">
    <source>
        <dbReference type="Proteomes" id="UP000054561"/>
    </source>
</evidence>
<evidence type="ECO:0000256" key="7">
    <source>
        <dbReference type="PROSITE-ProRule" id="PRU00221"/>
    </source>
</evidence>
<dbReference type="InterPro" id="IPR011047">
    <property type="entry name" value="Quinoprotein_ADH-like_sf"/>
</dbReference>
<feature type="region of interest" description="Disordered" evidence="8">
    <location>
        <begin position="928"/>
        <end position="974"/>
    </location>
</feature>
<feature type="compositionally biased region" description="Low complexity" evidence="8">
    <location>
        <begin position="1861"/>
        <end position="1871"/>
    </location>
</feature>
<feature type="region of interest" description="Disordered" evidence="8">
    <location>
        <begin position="1774"/>
        <end position="1802"/>
    </location>
</feature>
<proteinExistence type="inferred from homology"/>
<feature type="compositionally biased region" description="Polar residues" evidence="8">
    <location>
        <begin position="421"/>
        <end position="436"/>
    </location>
</feature>
<evidence type="ECO:0000256" key="4">
    <source>
        <dbReference type="ARBA" id="ARBA00022864"/>
    </source>
</evidence>
<feature type="compositionally biased region" description="Basic and acidic residues" evidence="8">
    <location>
        <begin position="885"/>
        <end position="895"/>
    </location>
</feature>
<dbReference type="GeneID" id="24267077"/>
<sequence length="4050" mass="471970">MGKTHAGRRCTPWKNVRTLKNCDADLLFCHDLTKSVQHKFVFFALNLLCVSKKYELVFITYGQYIYVYELKNFLENNININVDVNPNPNVAVGVEPRNENGRDNVIANFYKQEISQNDSSFKNINKIKYVYDEVKNDLSLKAMNIPAPTLILSPHVYSKGYVNIKCEERDNSDKSLLISVGWSEDTSVYYVQKIVECINIKKKLKHILEQRLFDLKRYDDNETTEAIYFNDTHVPPCVDSVFPTSFRDSYRLLNKLKIDEHDFILSLIHNNRYANGYSKELLEMFELSKCINNFDHIKNKAKQRRSARMYRMQLKNESTVHKRKKRLNDRAFNLHVTSNLKKPLLKTKKINVCKNGFYKTCLFERETRGVVSGAVIGGAGVCRNAGALTVYQKNAFKKGPYKMKYICLLRCPRDEPMGNPKSDSAQNPNTRSNINGNKKKFKISEIYSSLESAEEDAYDADDGREDGWLNLHDNHRMRKKTAGQNFTKNHQVNYVLGNDAKEIEELNFYTKMRNNVYMGYNQRNNLMRLNDQNEYINAIRDETEFVNTYIKSSSDEECTGHLSSKLRLNNCSRKGSGPKFYRHGDLRMTLRRGLHMAQLMAQRKIKRVAKNKKRVRDDDNMDMCCGSNRRGCVGGAGGRFSPNACYRGRAKIGIKRKRKKRKKYHGDEKKTQIERLRRNIKNYNLHVERLNILKKERKKFVNFCKLYITHVHYEEFSNKLENFLDPSVDIKYNKIWKQFNIFSFNLFNVDYNDKILKSSHIYVQPDIVFNNKTYIQSDTSTWAISFNFTKNLLAIGSNTHNINIYNLNNFYYFRRRYDYDDALNFFKNAFVHRKVKVNRLFVNNDKDPFYFDSTDAEEDHLGKNRKSKKREKEAEKKRKRKKKKDTTEEKHEIRENKKKNNHFSPHHHGRDKTCDHIICVDHCEGSEESSTSVSASEQANRKGDKRYQPNGCHSPKVKKKRKKRKEKKNKNDSVIFRNEYINHKDSTSSGLPSSNLSWEEEVGHKRHSITNGEEEPIHFYSSESAPLDKWKDDYLLHLQDGEDISTCAADQAARNNSSRDGQDKADLHMASIPQAKDPMRGICPMKNKSYVTKISVKDRFKEANLHKALSSIMHRRSYIPIDLAQFFLNRKENLKKMLLTLSYNFPSDAIILFLKQASIGAQIYHMKWNIHCNIALTIHKMKKLYAKRFGSKYCRNLKLFHPQMVIINNNKYLKNWYIKFLRRSMSRYGVRGAHVINKILKRGKKRKTNWAKGAHGERRHNYLDILKGEHVVERTPNADLPNGERSLEGPPSQHTPGEAIDAAKADSGSASTTSEDEVGVHNIIYRKTKSYNMSKVERIYVLCDPPSAFQKGQNGRLRNTNVDVHEDNVIKCHKHLYSYKRANNVLKNISRRFRKFIKERHKFTFSYTKPLFSNEHSIFVVLDKRRNKGELHCYDRVAGKYVEELKMVVKSIQRHSVAGLFLKTHGAIPTGEATEEKAGASVEVNGAAEAAKSFNGEEDPMSEQRTVEQEVNFDFYNKTILVVCELKDHNNNTLDIMHLTNDPIESGPNFVEDEQPGTTKEDRSNYYSLRFDECGAVKGKKQRMQRNVQPRSSSDASSRSGSGRGSSPLSSNAEKTKTKKTKKKKKKKGCLRNVMAGKAHMNGIVNYTIEMELDNLYRNNRPKEDKKEEMKVKRVMNNLLLNLKAESGSNSSESANISEGSMHSRGINFPAYINNNTSQSTNNFNRFINEGFLSTARSRLLGNGYNSDFSNNGLLVRALHNYRMVRSNVLHNMRNNIRNNRPNRPNRSNRSNRNGAGNVPDMREDFMNESTQRVLNNMVNATQNILNINNSIGNITGRPPLTIRGRRSYYTSRAVTQQASNLNNNENLINLDGPSAVDSAASVARPNEDSESEERPDLEDSQLDNQTSGESMHLPRVGIEDTRTEGRGTPINSYASIIIRNLLASNPDRIEAIQDGWRFRINTSSLDNIYLISRASANTNTNNSTSSVDNNADSRNSRNSRDGRQQNEHLFLNVLYNNILNMRESNRNNSSSLAPNVGNWTSNVMNNSQNNSRNLNQEYNSRRNLRNTFFNELDSFTGKISPMMLDLMNNKNSENVKMEGEQGTMQCCMRFREIPFGLKSASMNDKYDAIVRYVYTLPQSADEIMLTHGSKSDSFFDFVIVCEGVCEKNERVDRGNRAKEAPDEEGRPAWDMDDSQEVALNMGDAVAAVAAAESDRLHGMLGEEGTDEETDQMTEEQDEEYADEEEEDEEEDDEEEGEADESEDEIIEEPTGDVANDQIDHHGNADDSAMEEPLGESRSSGSHKTNPSQWSIVKDSLRKDSVTGDVRPGGMALECAERDSPRREAEEYSKKVSHSSDNNVTDMKPNLSSASTLDMEDSSYESYYSSCSNTTSDFSNISECLVDECSECENLDLCFEGSNIINFNSAYRFLKYEGSKLYINNCSVSIKKNRDSRLSKYCLKRKVAHPTKESCYQGGNGHNECTQIVALGVNDFENSSTHLNKEKGPIRDEEEYEPLWMTNWDKDTPKWKEKPCKDKVIITSKWLHKVLLQQNCYLNEEKRNKLEMVLKGQRMMEDEQNRGEKDQTSEQTNKGTHKKKKKKKHVKQDKPIKKQIEYLNVLRRDENNESDKSNALKKDRFFNTFLKYYYSTIKEDKGERKKKRKNIYTGDGSKMKKKYYDYNVSALVQYKAEQVRNSLYNDKNANYMFKYLPKNMITRKFCNKVRMSPSYDESNRMSEVLWTFSNVTFYSADWYDIMYKLFFELSSRFYEIIVKHHKHNIPCVKFSPDDNFLLSCSVDRSLVLWNPFNVKNYDLDRNYNIYDHVFPPREDRKSRERHRNVSVVREKERRKLKKQKSHHRMSFSLLVNETVQINYGGKRSAFEKVFHESKIYKSIREKELLSNMKKNNILCKQEMKHMGWSGDFLLKKNIPKCDILTDLFYKENFFIGQRPSFNYCLYFPAGNVAMDNFCPFFQKYSFFQLFSCSFFSAKGNIQGGNLHSLRSYLYKRNMKRTEYVQPNNIQTIFNIMTDKNVKAASFSKKKMKQIYSTMKYVCKNLLKSYIVVYPLKYEERICDLESVKLTRQRLTRDVCVLTDYEYGHYANMVTSTWNDARATPGWTEDFCIKSSRTKKDKTKKKYYTRRENKRKNKKQKGKSSLIESESNNESDDSWETDVHSSSSCVEPDKKNWKCAKASDYNTEEGSDDYDEDDEDDDELDADYQKRKKHEKSLFYKYIRGIRNDFSLHFLSGKRKNYEENPKKWIPLFEKLIHQYADLKFCKSMYRHVTCKVLSDCIAKFEASKPKLYFNFHITANYQESKILSELLQNYAVYFGSVGAGSGTSVEMNQQFQSYLTLIKRTGRLGGGSGNKQGETEEESPEMHSKNVGYTIILKNNISNFHNVINNIVNISHSNRIINHHKYFRENNMYQKHTREAGMADHTEKRSGNTKHDSKKSLLENLFDDLENESTDFCSSDSLNSDANCGKGKRGKMSKLKMKRNERDGKRNGSTPRRKDLEDVLRREDKVYNICFLNARNDNYKIKYFENINVLQNMYRYCGKGLLVVNVKYVTDEDPEDVSYTGGSSPMGDDPNKRGSVIFQTDIHICSEKKTKKRNKNEIEKKVHYKKAKTIIFIIRVNLHELRNYQRRKIIFEEKYVKSTFYINLKVMKLFYQIALKNCKLLHKTEHEEHDEKVNAEKKKILKSFYVKERYSFLVYLTKNLFQRRKKYPLTPRRICKYIVWIRNIILDTRLFDHYENCNSDLPQVQSDYRFLYSLNLDLPKKTTLFKLFFLLLPKRKRDMIMLNISMLRFLYSHLSRDWKKRGIHFTYGEKRVRKEEQKKKKNKTCSCVKKPQATFNSVVDREEKKQLSKYIILSADKHKLYLSKIKFTKITKNFFTTRFVRILELNKPVEPKLPAAYKSSRINLLKIIYDKSCIVLANQYSNLIFVYFAHKCVYTNSYFLIPYFTIPLYTERIGRALIPNFSKDVCIGDRKRLVNNINYNFRKILADNYKDMDEELNFFIAGLDVIYLKGKKNDFELNVFAILLNNILFCYKLNFQYY</sequence>
<evidence type="ECO:0000256" key="6">
    <source>
        <dbReference type="ARBA" id="ARBA00024199"/>
    </source>
</evidence>
<feature type="region of interest" description="Disordered" evidence="8">
    <location>
        <begin position="2571"/>
        <end position="2606"/>
    </location>
</feature>
<evidence type="ECO:0000256" key="2">
    <source>
        <dbReference type="ARBA" id="ARBA00022490"/>
    </source>
</evidence>
<dbReference type="Pfam" id="PF00400">
    <property type="entry name" value="WD40"/>
    <property type="match status" value="1"/>
</dbReference>
<evidence type="ECO:0000256" key="3">
    <source>
        <dbReference type="ARBA" id="ARBA00022712"/>
    </source>
</evidence>
<feature type="region of interest" description="Disordered" evidence="8">
    <location>
        <begin position="1275"/>
        <end position="1314"/>
    </location>
</feature>
<dbReference type="OMA" id="NDEMKDH"/>
<dbReference type="PROSITE" id="PS50294">
    <property type="entry name" value="WD_REPEATS_REGION"/>
    <property type="match status" value="1"/>
</dbReference>
<dbReference type="RefSeq" id="XP_012334821.1">
    <property type="nucleotide sequence ID" value="XM_012479398.1"/>
</dbReference>
<feature type="compositionally biased region" description="Low complexity" evidence="8">
    <location>
        <begin position="1774"/>
        <end position="1794"/>
    </location>
</feature>
<dbReference type="InterPro" id="IPR001680">
    <property type="entry name" value="WD40_rpt"/>
</dbReference>
<evidence type="ECO:0000256" key="1">
    <source>
        <dbReference type="ARBA" id="ARBA00004496"/>
    </source>
</evidence>
<feature type="compositionally biased region" description="Basic residues" evidence="8">
    <location>
        <begin position="3478"/>
        <end position="3489"/>
    </location>
</feature>
<feature type="compositionally biased region" description="Polar residues" evidence="8">
    <location>
        <begin position="3462"/>
        <end position="3474"/>
    </location>
</feature>
<feature type="compositionally biased region" description="Low complexity" evidence="8">
    <location>
        <begin position="1591"/>
        <end position="1611"/>
    </location>
</feature>
<evidence type="ECO:0000256" key="8">
    <source>
        <dbReference type="SAM" id="MobiDB-lite"/>
    </source>
</evidence>
<dbReference type="InterPro" id="IPR015943">
    <property type="entry name" value="WD40/YVTN_repeat-like_dom_sf"/>
</dbReference>
<reference evidence="9 10" key="1">
    <citation type="submission" date="2014-03" db="EMBL/GenBank/DDBJ databases">
        <title>The Genome Sequence of Plasmodium fragile nilgiri.</title>
        <authorList>
            <consortium name="The Broad Institute Genomics Platform"/>
            <consortium name="The Broad Institute Genome Sequencing Center for Infectious Disease"/>
            <person name="Neafsey D."/>
            <person name="Duraisingh M."/>
            <person name="Young S.K."/>
            <person name="Zeng Q."/>
            <person name="Gargeya S."/>
            <person name="Abouelleil A."/>
            <person name="Alvarado L."/>
            <person name="Chapman S.B."/>
            <person name="Gainer-Dewar J."/>
            <person name="Goldberg J."/>
            <person name="Griggs A."/>
            <person name="Gujja S."/>
            <person name="Hansen M."/>
            <person name="Howarth C."/>
            <person name="Imamovic A."/>
            <person name="Larimer J."/>
            <person name="Pearson M."/>
            <person name="Poon T.W."/>
            <person name="Priest M."/>
            <person name="Roberts A."/>
            <person name="Saif S."/>
            <person name="Shea T."/>
            <person name="Sykes S."/>
            <person name="Wortman J."/>
            <person name="Nusbaum C."/>
            <person name="Birren B."/>
        </authorList>
    </citation>
    <scope>NUCLEOTIDE SEQUENCE [LARGE SCALE GENOMIC DNA]</scope>
    <source>
        <strain evidence="10">nilgiri</strain>
    </source>
</reference>
<keyword evidence="10" id="KW-1185">Reference proteome</keyword>
<evidence type="ECO:0000256" key="5">
    <source>
        <dbReference type="ARBA" id="ARBA00023242"/>
    </source>
</evidence>
<dbReference type="GO" id="GO:0009691">
    <property type="term" value="P:cytokinin biosynthetic process"/>
    <property type="evidence" value="ECO:0007669"/>
    <property type="project" value="UniProtKB-KW"/>
</dbReference>
<dbReference type="OrthoDB" id="5591786at2759"/>
<dbReference type="PROSITE" id="PS50082">
    <property type="entry name" value="WD_REPEATS_2"/>
    <property type="match status" value="1"/>
</dbReference>
<feature type="region of interest" description="Disordered" evidence="8">
    <location>
        <begin position="2171"/>
        <end position="2190"/>
    </location>
</feature>